<accession>A0A0A9EQ11</accession>
<sequence>MLCLVLLHAMQCSAWCCYMLCSMHKTLFTSSLAECRSLIAH</sequence>
<reference evidence="2" key="2">
    <citation type="journal article" date="2015" name="Data Brief">
        <title>Shoot transcriptome of the giant reed, Arundo donax.</title>
        <authorList>
            <person name="Barrero R.A."/>
            <person name="Guerrero F.D."/>
            <person name="Moolhuijzen P."/>
            <person name="Goolsby J.A."/>
            <person name="Tidwell J."/>
            <person name="Bellgard S.E."/>
            <person name="Bellgard M.I."/>
        </authorList>
    </citation>
    <scope>NUCLEOTIDE SEQUENCE</scope>
    <source>
        <tissue evidence="2">Shoot tissue taken approximately 20 cm above the soil surface</tissue>
    </source>
</reference>
<protein>
    <submittedName>
        <fullName evidence="2">Uncharacterized protein</fullName>
    </submittedName>
</protein>
<reference evidence="2" key="1">
    <citation type="submission" date="2014-09" db="EMBL/GenBank/DDBJ databases">
        <authorList>
            <person name="Magalhaes I.L.F."/>
            <person name="Oliveira U."/>
            <person name="Santos F.R."/>
            <person name="Vidigal T.H.D.A."/>
            <person name="Brescovit A.D."/>
            <person name="Santos A.J."/>
        </authorList>
    </citation>
    <scope>NUCLEOTIDE SEQUENCE</scope>
    <source>
        <tissue evidence="2">Shoot tissue taken approximately 20 cm above the soil surface</tissue>
    </source>
</reference>
<dbReference type="EMBL" id="GBRH01196822">
    <property type="protein sequence ID" value="JAE01074.1"/>
    <property type="molecule type" value="Transcribed_RNA"/>
</dbReference>
<feature type="chain" id="PRO_5002047057" evidence="1">
    <location>
        <begin position="17"/>
        <end position="41"/>
    </location>
</feature>
<evidence type="ECO:0000313" key="2">
    <source>
        <dbReference type="EMBL" id="JAE01074.1"/>
    </source>
</evidence>
<keyword evidence="1" id="KW-0732">Signal</keyword>
<name>A0A0A9EQ11_ARUDO</name>
<feature type="signal peptide" evidence="1">
    <location>
        <begin position="1"/>
        <end position="16"/>
    </location>
</feature>
<evidence type="ECO:0000256" key="1">
    <source>
        <dbReference type="SAM" id="SignalP"/>
    </source>
</evidence>
<dbReference type="AlphaFoldDB" id="A0A0A9EQ11"/>
<proteinExistence type="predicted"/>
<organism evidence="2">
    <name type="scientific">Arundo donax</name>
    <name type="common">Giant reed</name>
    <name type="synonym">Donax arundinaceus</name>
    <dbReference type="NCBI Taxonomy" id="35708"/>
    <lineage>
        <taxon>Eukaryota</taxon>
        <taxon>Viridiplantae</taxon>
        <taxon>Streptophyta</taxon>
        <taxon>Embryophyta</taxon>
        <taxon>Tracheophyta</taxon>
        <taxon>Spermatophyta</taxon>
        <taxon>Magnoliopsida</taxon>
        <taxon>Liliopsida</taxon>
        <taxon>Poales</taxon>
        <taxon>Poaceae</taxon>
        <taxon>PACMAD clade</taxon>
        <taxon>Arundinoideae</taxon>
        <taxon>Arundineae</taxon>
        <taxon>Arundo</taxon>
    </lineage>
</organism>